<evidence type="ECO:0000259" key="1">
    <source>
        <dbReference type="Pfam" id="PF24944"/>
    </source>
</evidence>
<dbReference type="Pfam" id="PF24944">
    <property type="entry name" value="DUF7758"/>
    <property type="match status" value="1"/>
</dbReference>
<dbReference type="STRING" id="27835.A0A158QWQ8"/>
<proteinExistence type="predicted"/>
<dbReference type="PANTHER" id="PTHR38624">
    <property type="entry name" value="PROTEIN CBG08397-RELATED"/>
    <property type="match status" value="1"/>
</dbReference>
<dbReference type="InterPro" id="IPR056660">
    <property type="entry name" value="DUF7758"/>
</dbReference>
<protein>
    <submittedName>
        <fullName evidence="4">BRO1 domain-containing protein</fullName>
    </submittedName>
</protein>
<reference evidence="2 3" key="2">
    <citation type="submission" date="2018-11" db="EMBL/GenBank/DDBJ databases">
        <authorList>
            <consortium name="Pathogen Informatics"/>
        </authorList>
    </citation>
    <scope>NUCLEOTIDE SEQUENCE [LARGE SCALE GENOMIC DNA]</scope>
</reference>
<evidence type="ECO:0000313" key="3">
    <source>
        <dbReference type="Proteomes" id="UP000271162"/>
    </source>
</evidence>
<evidence type="ECO:0000313" key="2">
    <source>
        <dbReference type="EMBL" id="VDL69260.1"/>
    </source>
</evidence>
<evidence type="ECO:0000313" key="4">
    <source>
        <dbReference type="WBParaSite" id="NBR_0000567001-mRNA-1"/>
    </source>
</evidence>
<dbReference type="PANTHER" id="PTHR38624:SF1">
    <property type="entry name" value="KIF-BINDING PROTEIN"/>
    <property type="match status" value="1"/>
</dbReference>
<dbReference type="EMBL" id="UYSL01019753">
    <property type="protein sequence ID" value="VDL69260.1"/>
    <property type="molecule type" value="Genomic_DNA"/>
</dbReference>
<name>A0A158QWQ8_NIPBR</name>
<dbReference type="AlphaFoldDB" id="A0A158QWQ8"/>
<reference evidence="4" key="1">
    <citation type="submission" date="2016-04" db="UniProtKB">
        <authorList>
            <consortium name="WormBaseParasite"/>
        </authorList>
    </citation>
    <scope>IDENTIFICATION</scope>
</reference>
<accession>A0A158QWQ8</accession>
<dbReference type="WBParaSite" id="NBR_0000567001-mRNA-1">
    <property type="protein sequence ID" value="NBR_0000567001-mRNA-1"/>
    <property type="gene ID" value="NBR_0000567001"/>
</dbReference>
<organism evidence="4">
    <name type="scientific">Nippostrongylus brasiliensis</name>
    <name type="common">Rat hookworm</name>
    <dbReference type="NCBI Taxonomy" id="27835"/>
    <lineage>
        <taxon>Eukaryota</taxon>
        <taxon>Metazoa</taxon>
        <taxon>Ecdysozoa</taxon>
        <taxon>Nematoda</taxon>
        <taxon>Chromadorea</taxon>
        <taxon>Rhabditida</taxon>
        <taxon>Rhabditina</taxon>
        <taxon>Rhabditomorpha</taxon>
        <taxon>Strongyloidea</taxon>
        <taxon>Heligmosomidae</taxon>
        <taxon>Nippostrongylus</taxon>
    </lineage>
</organism>
<keyword evidence="3" id="KW-1185">Reference proteome</keyword>
<sequence>MGSVSTKGAPTFAKLILNIVLMKPIGRKKRYLSEPELVLTTDEMEAINIILTEKLTCCSFEEKKDACNACIAVLENIKPVKDDRYLTLYSESIYETFSRMSRCARDEERQLAWNTLKEMMYELTLAAKKVWREKNDPERLAIYVYFAKLCKSYLDVADEESFKLSFVSIGPLSPKLWLAIH</sequence>
<dbReference type="OMA" id="EKKDACF"/>
<dbReference type="Proteomes" id="UP000271162">
    <property type="component" value="Unassembled WGS sequence"/>
</dbReference>
<feature type="domain" description="DUF7758" evidence="1">
    <location>
        <begin position="58"/>
        <end position="152"/>
    </location>
</feature>
<gene>
    <name evidence="2" type="ORF">NBR_LOCUS5671</name>
</gene>